<dbReference type="AlphaFoldDB" id="A0A367L4E1"/>
<sequence>MEGETRREDEKLTRSAATDELFAGGTRYGFVTAQTQMRNGGPSFRAARRKVARRQHVVVAVALWQHPPYHISDRLATPPFPFPSLPTMPIDAVTETGKKGADDLSVPRAHYCILTHSRPRLKTSRAIFLPRN</sequence>
<evidence type="ECO:0000313" key="2">
    <source>
        <dbReference type="Proteomes" id="UP000253664"/>
    </source>
</evidence>
<proteinExistence type="predicted"/>
<evidence type="ECO:0000313" key="1">
    <source>
        <dbReference type="EMBL" id="RCI09278.1"/>
    </source>
</evidence>
<protein>
    <submittedName>
        <fullName evidence="1">Uncharacterized protein</fullName>
    </submittedName>
</protein>
<comment type="caution">
    <text evidence="1">The sequence shown here is derived from an EMBL/GenBank/DDBJ whole genome shotgun (WGS) entry which is preliminary data.</text>
</comment>
<name>A0A367L4E1_9HYPO</name>
<gene>
    <name evidence="1" type="ORF">L249_1492</name>
</gene>
<reference evidence="1 2" key="1">
    <citation type="journal article" date="2015" name="BMC Genomics">
        <title>Insights from the genome of Ophiocordyceps polyrhachis-furcata to pathogenicity and host specificity in insect fungi.</title>
        <authorList>
            <person name="Wichadakul D."/>
            <person name="Kobmoo N."/>
            <person name="Ingsriswang S."/>
            <person name="Tangphatsornruang S."/>
            <person name="Chantasingh D."/>
            <person name="Luangsa-ard J.J."/>
            <person name="Eurwilaichitr L."/>
        </authorList>
    </citation>
    <scope>NUCLEOTIDE SEQUENCE [LARGE SCALE GENOMIC DNA]</scope>
    <source>
        <strain evidence="1 2">BCC 54312</strain>
    </source>
</reference>
<accession>A0A367L4E1</accession>
<dbReference type="Proteomes" id="UP000253664">
    <property type="component" value="Unassembled WGS sequence"/>
</dbReference>
<keyword evidence="2" id="KW-1185">Reference proteome</keyword>
<organism evidence="1 2">
    <name type="scientific">Ophiocordyceps polyrhachis-furcata BCC 54312</name>
    <dbReference type="NCBI Taxonomy" id="1330021"/>
    <lineage>
        <taxon>Eukaryota</taxon>
        <taxon>Fungi</taxon>
        <taxon>Dikarya</taxon>
        <taxon>Ascomycota</taxon>
        <taxon>Pezizomycotina</taxon>
        <taxon>Sordariomycetes</taxon>
        <taxon>Hypocreomycetidae</taxon>
        <taxon>Hypocreales</taxon>
        <taxon>Ophiocordycipitaceae</taxon>
        <taxon>Ophiocordyceps</taxon>
    </lineage>
</organism>
<dbReference type="EMBL" id="LKCN02000016">
    <property type="protein sequence ID" value="RCI09278.1"/>
    <property type="molecule type" value="Genomic_DNA"/>
</dbReference>